<dbReference type="Proteomes" id="UP000017981">
    <property type="component" value="Unassembled WGS sequence"/>
</dbReference>
<organism evidence="2 3">
    <name type="scientific">Crocosphaera watsonii WH 0005</name>
    <dbReference type="NCBI Taxonomy" id="423472"/>
    <lineage>
        <taxon>Bacteria</taxon>
        <taxon>Bacillati</taxon>
        <taxon>Cyanobacteriota</taxon>
        <taxon>Cyanophyceae</taxon>
        <taxon>Oscillatoriophycideae</taxon>
        <taxon>Chroococcales</taxon>
        <taxon>Aphanothecaceae</taxon>
        <taxon>Crocosphaera</taxon>
    </lineage>
</organism>
<dbReference type="Pfam" id="PF17886">
    <property type="entry name" value="ArsA_HSP20"/>
    <property type="match status" value="1"/>
</dbReference>
<name>T2IXT0_CROWT</name>
<dbReference type="GO" id="GO:0016787">
    <property type="term" value="F:hydrolase activity"/>
    <property type="evidence" value="ECO:0007669"/>
    <property type="project" value="UniProtKB-KW"/>
</dbReference>
<keyword evidence="2" id="KW-0378">Hydrolase</keyword>
<evidence type="ECO:0000313" key="3">
    <source>
        <dbReference type="Proteomes" id="UP000017981"/>
    </source>
</evidence>
<comment type="caution">
    <text evidence="2">The sequence shown here is derived from an EMBL/GenBank/DDBJ whole genome shotgun (WGS) entry which is preliminary data.</text>
</comment>
<dbReference type="EC" id="3.6.3.16" evidence="2"/>
<gene>
    <name evidence="2" type="ORF">CWATWH0005_2059</name>
</gene>
<dbReference type="EMBL" id="CAQL01000858">
    <property type="protein sequence ID" value="CCQ57622.1"/>
    <property type="molecule type" value="Genomic_DNA"/>
</dbReference>
<reference evidence="2 3" key="2">
    <citation type="submission" date="2013-09" db="EMBL/GenBank/DDBJ databases">
        <title>Whole genome comparison of six Crocosphaera watsonii strains with differing phenotypes.</title>
        <authorList>
            <person name="Bench S.R."/>
            <person name="Heller P."/>
            <person name="Frank I."/>
            <person name="Arciniega M."/>
            <person name="Shilova I.N."/>
            <person name="Zehr J.P."/>
        </authorList>
    </citation>
    <scope>NUCLEOTIDE SEQUENCE [LARGE SCALE GENOMIC DNA]</scope>
    <source>
        <strain evidence="2 3">WH 0005</strain>
    </source>
</reference>
<accession>T2IXT0</accession>
<protein>
    <submittedName>
        <fullName evidence="2">Arsenical pump-driving ATPase</fullName>
        <ecNumber evidence="2">3.6.3.16</ecNumber>
    </submittedName>
</protein>
<proteinExistence type="predicted"/>
<sequence>MNIRIGNHRRNLVLPQALAALKPSGAKMEEDFLKIRFSSIVAAKA</sequence>
<evidence type="ECO:0000259" key="1">
    <source>
        <dbReference type="Pfam" id="PF17886"/>
    </source>
</evidence>
<dbReference type="InterPro" id="IPR040612">
    <property type="entry name" value="ArsA_HSP20-like"/>
</dbReference>
<dbReference type="InterPro" id="IPR008978">
    <property type="entry name" value="HSP20-like_chaperone"/>
</dbReference>
<evidence type="ECO:0000313" key="2">
    <source>
        <dbReference type="EMBL" id="CCQ57622.1"/>
    </source>
</evidence>
<reference evidence="2 3" key="1">
    <citation type="submission" date="2013-01" db="EMBL/GenBank/DDBJ databases">
        <authorList>
            <person name="Bench S."/>
        </authorList>
    </citation>
    <scope>NUCLEOTIDE SEQUENCE [LARGE SCALE GENOMIC DNA]</scope>
    <source>
        <strain evidence="2 3">WH 0005</strain>
    </source>
</reference>
<dbReference type="Gene3D" id="2.60.40.790">
    <property type="match status" value="1"/>
</dbReference>
<feature type="domain" description="ArsA HSP20-like" evidence="1">
    <location>
        <begin position="2"/>
        <end position="37"/>
    </location>
</feature>
<dbReference type="AlphaFoldDB" id="T2IXT0"/>